<reference evidence="6 7" key="1">
    <citation type="submission" date="2016-12" db="EMBL/GenBank/DDBJ databases">
        <authorList>
            <person name="Song W.-J."/>
            <person name="Kurnit D.M."/>
        </authorList>
    </citation>
    <scope>NUCLEOTIDE SEQUENCE [LARGE SCALE GENOMIC DNA]</scope>
    <source>
        <strain evidence="6 7">IMCC3135</strain>
    </source>
</reference>
<dbReference type="SUPFAM" id="SSF46689">
    <property type="entry name" value="Homeodomain-like"/>
    <property type="match status" value="1"/>
</dbReference>
<sequence length="205" mass="22111">MNVTKKAGRPKLFDKNEALLAAVNVFWERGYEGASVKNLTEAMGINSPSLYAEFGDKHNLYLQAIDCYANNDACAPLVAIEGIEDIHVAVRAFLDAAINYSTDHDSGAKGCFLVSCVSTSAGHVEGVSELLYEAIAATDARITARFDLEKKKGGLSRQFPSAERARLLFDLRQGLVFRARAGVSAKVLSKDLANLVQLVLADSGK</sequence>
<protein>
    <submittedName>
        <fullName evidence="6">HTH-type transcriptional repressor ComR</fullName>
    </submittedName>
</protein>
<dbReference type="Pfam" id="PF00440">
    <property type="entry name" value="TetR_N"/>
    <property type="match status" value="1"/>
</dbReference>
<name>A0A2Z2NTC8_9GAMM</name>
<organism evidence="6 7">
    <name type="scientific">Granulosicoccus antarcticus IMCC3135</name>
    <dbReference type="NCBI Taxonomy" id="1192854"/>
    <lineage>
        <taxon>Bacteria</taxon>
        <taxon>Pseudomonadati</taxon>
        <taxon>Pseudomonadota</taxon>
        <taxon>Gammaproteobacteria</taxon>
        <taxon>Chromatiales</taxon>
        <taxon>Granulosicoccaceae</taxon>
        <taxon>Granulosicoccus</taxon>
    </lineage>
</organism>
<gene>
    <name evidence="6" type="primary">comR_2</name>
    <name evidence="6" type="ORF">IMCC3135_03720</name>
</gene>
<dbReference type="Gene3D" id="1.10.10.60">
    <property type="entry name" value="Homeodomain-like"/>
    <property type="match status" value="1"/>
</dbReference>
<evidence type="ECO:0000313" key="7">
    <source>
        <dbReference type="Proteomes" id="UP000250079"/>
    </source>
</evidence>
<dbReference type="SUPFAM" id="SSF48498">
    <property type="entry name" value="Tetracyclin repressor-like, C-terminal domain"/>
    <property type="match status" value="1"/>
</dbReference>
<dbReference type="KEGG" id="gai:IMCC3135_03720"/>
<feature type="domain" description="HTH tetR-type" evidence="5">
    <location>
        <begin position="12"/>
        <end position="72"/>
    </location>
</feature>
<evidence type="ECO:0000256" key="1">
    <source>
        <dbReference type="ARBA" id="ARBA00023015"/>
    </source>
</evidence>
<dbReference type="AlphaFoldDB" id="A0A2Z2NTC8"/>
<dbReference type="Gene3D" id="1.10.357.10">
    <property type="entry name" value="Tetracycline Repressor, domain 2"/>
    <property type="match status" value="1"/>
</dbReference>
<keyword evidence="1" id="KW-0805">Transcription regulation</keyword>
<evidence type="ECO:0000256" key="2">
    <source>
        <dbReference type="ARBA" id="ARBA00023125"/>
    </source>
</evidence>
<dbReference type="GO" id="GO:0003677">
    <property type="term" value="F:DNA binding"/>
    <property type="evidence" value="ECO:0007669"/>
    <property type="project" value="UniProtKB-UniRule"/>
</dbReference>
<dbReference type="PANTHER" id="PTHR47506">
    <property type="entry name" value="TRANSCRIPTIONAL REGULATORY PROTEIN"/>
    <property type="match status" value="1"/>
</dbReference>
<keyword evidence="7" id="KW-1185">Reference proteome</keyword>
<dbReference type="InterPro" id="IPR036271">
    <property type="entry name" value="Tet_transcr_reg_TetR-rel_C_sf"/>
</dbReference>
<dbReference type="RefSeq" id="WP_088916354.1">
    <property type="nucleotide sequence ID" value="NZ_CP018632.1"/>
</dbReference>
<evidence type="ECO:0000313" key="6">
    <source>
        <dbReference type="EMBL" id="ASJ70857.1"/>
    </source>
</evidence>
<dbReference type="InterPro" id="IPR009057">
    <property type="entry name" value="Homeodomain-like_sf"/>
</dbReference>
<keyword evidence="3" id="KW-0804">Transcription</keyword>
<dbReference type="Proteomes" id="UP000250079">
    <property type="component" value="Chromosome"/>
</dbReference>
<evidence type="ECO:0000256" key="4">
    <source>
        <dbReference type="PROSITE-ProRule" id="PRU00335"/>
    </source>
</evidence>
<evidence type="ECO:0000256" key="3">
    <source>
        <dbReference type="ARBA" id="ARBA00023163"/>
    </source>
</evidence>
<accession>A0A2Z2NTC8</accession>
<dbReference type="PANTHER" id="PTHR47506:SF1">
    <property type="entry name" value="HTH-TYPE TRANSCRIPTIONAL REGULATOR YJDC"/>
    <property type="match status" value="1"/>
</dbReference>
<dbReference type="OrthoDB" id="270177at2"/>
<keyword evidence="2 4" id="KW-0238">DNA-binding</keyword>
<feature type="DNA-binding region" description="H-T-H motif" evidence="4">
    <location>
        <begin position="35"/>
        <end position="54"/>
    </location>
</feature>
<evidence type="ECO:0000259" key="5">
    <source>
        <dbReference type="PROSITE" id="PS50977"/>
    </source>
</evidence>
<proteinExistence type="predicted"/>
<dbReference type="EMBL" id="CP018632">
    <property type="protein sequence ID" value="ASJ70857.1"/>
    <property type="molecule type" value="Genomic_DNA"/>
</dbReference>
<dbReference type="PROSITE" id="PS50977">
    <property type="entry name" value="HTH_TETR_2"/>
    <property type="match status" value="1"/>
</dbReference>
<dbReference type="InterPro" id="IPR001647">
    <property type="entry name" value="HTH_TetR"/>
</dbReference>